<dbReference type="RefSeq" id="WP_344545164.1">
    <property type="nucleotide sequence ID" value="NZ_BAAATD010000007.1"/>
</dbReference>
<dbReference type="InterPro" id="IPR013783">
    <property type="entry name" value="Ig-like_fold"/>
</dbReference>
<evidence type="ECO:0000313" key="3">
    <source>
        <dbReference type="Proteomes" id="UP001501509"/>
    </source>
</evidence>
<organism evidence="2 3">
    <name type="scientific">Actinomadura fulvescens</name>
    <dbReference type="NCBI Taxonomy" id="46160"/>
    <lineage>
        <taxon>Bacteria</taxon>
        <taxon>Bacillati</taxon>
        <taxon>Actinomycetota</taxon>
        <taxon>Actinomycetes</taxon>
        <taxon>Streptosporangiales</taxon>
        <taxon>Thermomonosporaceae</taxon>
        <taxon>Actinomadura</taxon>
    </lineage>
</organism>
<evidence type="ECO:0000256" key="1">
    <source>
        <dbReference type="SAM" id="SignalP"/>
    </source>
</evidence>
<accession>A0ABP6CE80</accession>
<dbReference type="EMBL" id="BAAATD010000007">
    <property type="protein sequence ID" value="GAA2612027.1"/>
    <property type="molecule type" value="Genomic_DNA"/>
</dbReference>
<keyword evidence="3" id="KW-1185">Reference proteome</keyword>
<proteinExistence type="predicted"/>
<comment type="caution">
    <text evidence="2">The sequence shown here is derived from an EMBL/GenBank/DDBJ whole genome shotgun (WGS) entry which is preliminary data.</text>
</comment>
<evidence type="ECO:0008006" key="4">
    <source>
        <dbReference type="Google" id="ProtNLM"/>
    </source>
</evidence>
<dbReference type="Gene3D" id="2.60.40.10">
    <property type="entry name" value="Immunoglobulins"/>
    <property type="match status" value="1"/>
</dbReference>
<feature type="signal peptide" evidence="1">
    <location>
        <begin position="1"/>
        <end position="23"/>
    </location>
</feature>
<reference evidence="3" key="1">
    <citation type="journal article" date="2019" name="Int. J. Syst. Evol. Microbiol.">
        <title>The Global Catalogue of Microorganisms (GCM) 10K type strain sequencing project: providing services to taxonomists for standard genome sequencing and annotation.</title>
        <authorList>
            <consortium name="The Broad Institute Genomics Platform"/>
            <consortium name="The Broad Institute Genome Sequencing Center for Infectious Disease"/>
            <person name="Wu L."/>
            <person name="Ma J."/>
        </authorList>
    </citation>
    <scope>NUCLEOTIDE SEQUENCE [LARGE SCALE GENOMIC DNA]</scope>
    <source>
        <strain evidence="3">JCM 6833</strain>
    </source>
</reference>
<feature type="chain" id="PRO_5045588840" description="BIG2 domain-containing protein" evidence="1">
    <location>
        <begin position="24"/>
        <end position="239"/>
    </location>
</feature>
<dbReference type="Proteomes" id="UP001501509">
    <property type="component" value="Unassembled WGS sequence"/>
</dbReference>
<evidence type="ECO:0000313" key="2">
    <source>
        <dbReference type="EMBL" id="GAA2612027.1"/>
    </source>
</evidence>
<keyword evidence="1" id="KW-0732">Signal</keyword>
<name>A0ABP6CE80_9ACTN</name>
<protein>
    <recommendedName>
        <fullName evidence="4">BIG2 domain-containing protein</fullName>
    </recommendedName>
</protein>
<gene>
    <name evidence="2" type="ORF">GCM10010411_53370</name>
</gene>
<sequence>MRRFLCLAIGLVATLSWAGPVQATPDGTLSLASTTVAVGDPIAVSYSTPRPDGQNWIGLYSDPGNGPVNEKYVGPSTKWVYAPDGSGTASVSTTGLAPGDYIAYFLHDDGYTWLAQPQRLKLADASPMRWASSSFFLRNGQVASAYSATVKGLVRRDTAGLSFRKTSGPGWASVSSTGTVGGTPTASGTATIGIEAANSAGQKATASVGVRVQAAGAPLVPELKVLSYDLWHGGTPVSG</sequence>